<comment type="caution">
    <text evidence="5">The sequence shown here is derived from an EMBL/GenBank/DDBJ whole genome shotgun (WGS) entry which is preliminary data.</text>
</comment>
<evidence type="ECO:0000256" key="3">
    <source>
        <dbReference type="SAM" id="MobiDB-lite"/>
    </source>
</evidence>
<dbReference type="InterPro" id="IPR013123">
    <property type="entry name" value="SpoU_subst-bd"/>
</dbReference>
<keyword evidence="1 5" id="KW-0489">Methyltransferase</keyword>
<dbReference type="InterPro" id="IPR029064">
    <property type="entry name" value="Ribosomal_eL30-like_sf"/>
</dbReference>
<dbReference type="SUPFAM" id="SSF75217">
    <property type="entry name" value="alpha/beta knot"/>
    <property type="match status" value="1"/>
</dbReference>
<keyword evidence="2 5" id="KW-0808">Transferase</keyword>
<dbReference type="NCBIfam" id="TIGR00186">
    <property type="entry name" value="rRNA_methyl_3"/>
    <property type="match status" value="1"/>
</dbReference>
<evidence type="ECO:0000256" key="1">
    <source>
        <dbReference type="ARBA" id="ARBA00022603"/>
    </source>
</evidence>
<evidence type="ECO:0000313" key="5">
    <source>
        <dbReference type="EMBL" id="CAH0995449.1"/>
    </source>
</evidence>
<dbReference type="GO" id="GO:0008168">
    <property type="term" value="F:methyltransferase activity"/>
    <property type="evidence" value="ECO:0007669"/>
    <property type="project" value="UniProtKB-KW"/>
</dbReference>
<proteinExistence type="predicted"/>
<accession>A0ABN8EV06</accession>
<dbReference type="PANTHER" id="PTHR46429:SF1">
    <property type="entry name" value="23S RRNA (GUANOSINE-2'-O-)-METHYLTRANSFERASE RLMB"/>
    <property type="match status" value="1"/>
</dbReference>
<feature type="region of interest" description="Disordered" evidence="3">
    <location>
        <begin position="1"/>
        <end position="40"/>
    </location>
</feature>
<dbReference type="EMBL" id="CAKLPY010000001">
    <property type="protein sequence ID" value="CAH0995449.1"/>
    <property type="molecule type" value="Genomic_DNA"/>
</dbReference>
<dbReference type="SMART" id="SM00967">
    <property type="entry name" value="SpoU_sub_bind"/>
    <property type="match status" value="1"/>
</dbReference>
<dbReference type="Gene3D" id="3.40.1280.10">
    <property type="match status" value="1"/>
</dbReference>
<dbReference type="InterPro" id="IPR004441">
    <property type="entry name" value="rRNA_MeTrfase_TrmH"/>
</dbReference>
<dbReference type="SUPFAM" id="SSF55315">
    <property type="entry name" value="L30e-like"/>
    <property type="match status" value="1"/>
</dbReference>
<dbReference type="Proteomes" id="UP000837932">
    <property type="component" value="Unassembled WGS sequence"/>
</dbReference>
<protein>
    <submittedName>
        <fullName evidence="5">TrmH family tRNA/rRNA methyltransferase</fullName>
        <ecNumber evidence="5">2.1.1.-</ecNumber>
    </submittedName>
</protein>
<dbReference type="Gene3D" id="3.30.1330.30">
    <property type="match status" value="1"/>
</dbReference>
<dbReference type="EC" id="2.1.1.-" evidence="5"/>
<evidence type="ECO:0000259" key="4">
    <source>
        <dbReference type="SMART" id="SM00967"/>
    </source>
</evidence>
<dbReference type="InterPro" id="IPR029028">
    <property type="entry name" value="Alpha/beta_knot_MTases"/>
</dbReference>
<organism evidence="5 6">
    <name type="scientific">Emticicia aquatica</name>
    <dbReference type="NCBI Taxonomy" id="1681835"/>
    <lineage>
        <taxon>Bacteria</taxon>
        <taxon>Pseudomonadati</taxon>
        <taxon>Bacteroidota</taxon>
        <taxon>Cytophagia</taxon>
        <taxon>Cytophagales</taxon>
        <taxon>Leadbetterellaceae</taxon>
        <taxon>Emticicia</taxon>
    </lineage>
</organism>
<dbReference type="Pfam" id="PF08032">
    <property type="entry name" value="SpoU_sub_bind"/>
    <property type="match status" value="1"/>
</dbReference>
<dbReference type="InterPro" id="IPR001537">
    <property type="entry name" value="SpoU_MeTrfase"/>
</dbReference>
<dbReference type="CDD" id="cd18103">
    <property type="entry name" value="SpoU-like_RlmB"/>
    <property type="match status" value="1"/>
</dbReference>
<evidence type="ECO:0000313" key="6">
    <source>
        <dbReference type="Proteomes" id="UP000837932"/>
    </source>
</evidence>
<dbReference type="Pfam" id="PF00588">
    <property type="entry name" value="SpoU_methylase"/>
    <property type="match status" value="1"/>
</dbReference>
<sequence length="285" mass="30940">MENRKRSGLGRSSEGGFRKPEGGSQGGAKKRYFAKPTPPGFEKASKPDIVFGVQSVLETLKGTKEIEKILLQRDFGHNEVEKLAFERGIPVQRVPLEKLNRVTMKVHQGVIAFVSAVNYAKISNVVADVFEKGEVPLLLVLDRITDVRNFGAIARTAECAGVNAIVVAARGAAQINADAMKTSSGALNHLPVCRENSLWQVISELQQSGIQIVACTEKATEELYNIDFSIPTAILMGSEEDGISENLLEQADYSTKIPMVGKIGSLNVSVATGVILYEAVRQRNK</sequence>
<feature type="domain" description="RNA 2-O ribose methyltransferase substrate binding" evidence="4">
    <location>
        <begin position="49"/>
        <end position="120"/>
    </location>
</feature>
<name>A0ABN8EV06_9BACT</name>
<dbReference type="PANTHER" id="PTHR46429">
    <property type="entry name" value="23S RRNA (GUANOSINE-2'-O-)-METHYLTRANSFERASE RLMB"/>
    <property type="match status" value="1"/>
</dbReference>
<gene>
    <name evidence="5" type="ORF">EMA8858_01572</name>
</gene>
<evidence type="ECO:0000256" key="2">
    <source>
        <dbReference type="ARBA" id="ARBA00022679"/>
    </source>
</evidence>
<dbReference type="RefSeq" id="WP_238806002.1">
    <property type="nucleotide sequence ID" value="NZ_CAKLPY010000001.1"/>
</dbReference>
<dbReference type="GO" id="GO:0032259">
    <property type="term" value="P:methylation"/>
    <property type="evidence" value="ECO:0007669"/>
    <property type="project" value="UniProtKB-KW"/>
</dbReference>
<keyword evidence="6" id="KW-1185">Reference proteome</keyword>
<dbReference type="InterPro" id="IPR029026">
    <property type="entry name" value="tRNA_m1G_MTases_N"/>
</dbReference>
<reference evidence="5" key="1">
    <citation type="submission" date="2021-12" db="EMBL/GenBank/DDBJ databases">
        <authorList>
            <person name="Rodrigo-Torres L."/>
            <person name="Arahal R. D."/>
            <person name="Lucena T."/>
        </authorList>
    </citation>
    <scope>NUCLEOTIDE SEQUENCE</scope>
    <source>
        <strain evidence="5">CECT 8858</strain>
    </source>
</reference>